<dbReference type="InterPro" id="IPR004675">
    <property type="entry name" value="AhpD_core"/>
</dbReference>
<dbReference type="InterPro" id="IPR003779">
    <property type="entry name" value="CMD-like"/>
</dbReference>
<dbReference type="Gene3D" id="1.20.1290.10">
    <property type="entry name" value="AhpD-like"/>
    <property type="match status" value="1"/>
</dbReference>
<evidence type="ECO:0000259" key="1">
    <source>
        <dbReference type="Pfam" id="PF02627"/>
    </source>
</evidence>
<proteinExistence type="predicted"/>
<protein>
    <submittedName>
        <fullName evidence="2">Alkyl hydroperoxide reductase AhpD</fullName>
    </submittedName>
</protein>
<organism evidence="2 3">
    <name type="scientific">Ferrigenium kumadai</name>
    <dbReference type="NCBI Taxonomy" id="1682490"/>
    <lineage>
        <taxon>Bacteria</taxon>
        <taxon>Pseudomonadati</taxon>
        <taxon>Pseudomonadota</taxon>
        <taxon>Betaproteobacteria</taxon>
        <taxon>Nitrosomonadales</taxon>
        <taxon>Gallionellaceae</taxon>
        <taxon>Ferrigenium</taxon>
    </lineage>
</organism>
<gene>
    <name evidence="2" type="ORF">FGKAn22_11610</name>
</gene>
<reference evidence="2 3" key="1">
    <citation type="submission" date="2019-03" db="EMBL/GenBank/DDBJ databases">
        <title>Complete genome sequence of Ferrigenium kumadai strain An22, a microaerophilic iron-oxidizing bacterium isolated from a paddy field soil.</title>
        <authorList>
            <person name="Watanabe T."/>
            <person name="Asakawa S."/>
        </authorList>
    </citation>
    <scope>NUCLEOTIDE SEQUENCE [LARGE SCALE GENOMIC DNA]</scope>
    <source>
        <strain evidence="2 3">An22</strain>
    </source>
</reference>
<sequence length="179" mass="19489">MTDFTFHTLENTTGHTRELLEGIRKGYGFIPNLFAYMAEAPTTVEAYLALNDLVSRGSLSAAQQQVALLAVSVENECEFCSVAHRAIGKMKGANAQTLNALASHSEIADAKDRALADFTQAVVRQRGRPSAAEIQAFLGTGFTRQQILEVILIVSIKTLSNYINHLTKPEPNKELLAAI</sequence>
<name>A0AAN1VZI4_9PROT</name>
<dbReference type="GO" id="GO:0051920">
    <property type="term" value="F:peroxiredoxin activity"/>
    <property type="evidence" value="ECO:0007669"/>
    <property type="project" value="InterPro"/>
</dbReference>
<evidence type="ECO:0000313" key="3">
    <source>
        <dbReference type="Proteomes" id="UP001319121"/>
    </source>
</evidence>
<dbReference type="PANTHER" id="PTHR35446">
    <property type="entry name" value="SI:CH211-175M2.5"/>
    <property type="match status" value="1"/>
</dbReference>
<dbReference type="SUPFAM" id="SSF69118">
    <property type="entry name" value="AhpD-like"/>
    <property type="match status" value="1"/>
</dbReference>
<dbReference type="Proteomes" id="UP001319121">
    <property type="component" value="Chromosome"/>
</dbReference>
<dbReference type="NCBIfam" id="TIGR00778">
    <property type="entry name" value="ahpD_dom"/>
    <property type="match status" value="1"/>
</dbReference>
<feature type="domain" description="Carboxymuconolactone decarboxylase-like" evidence="1">
    <location>
        <begin position="43"/>
        <end position="116"/>
    </location>
</feature>
<dbReference type="PANTHER" id="PTHR35446:SF3">
    <property type="entry name" value="CMD DOMAIN-CONTAINING PROTEIN"/>
    <property type="match status" value="1"/>
</dbReference>
<dbReference type="InterPro" id="IPR029032">
    <property type="entry name" value="AhpD-like"/>
</dbReference>
<evidence type="ECO:0000313" key="2">
    <source>
        <dbReference type="EMBL" id="BBI99468.1"/>
    </source>
</evidence>
<dbReference type="Pfam" id="PF02627">
    <property type="entry name" value="CMD"/>
    <property type="match status" value="1"/>
</dbReference>
<dbReference type="KEGG" id="fku:FGKAn22_11610"/>
<keyword evidence="3" id="KW-1185">Reference proteome</keyword>
<accession>A0AAN1VZI4</accession>
<dbReference type="AlphaFoldDB" id="A0AAN1VZI4"/>
<dbReference type="EMBL" id="AP019536">
    <property type="protein sequence ID" value="BBI99468.1"/>
    <property type="molecule type" value="Genomic_DNA"/>
</dbReference>